<accession>A0ABW0R4T6</accession>
<keyword evidence="2" id="KW-1185">Reference proteome</keyword>
<evidence type="ECO:0000313" key="2">
    <source>
        <dbReference type="Proteomes" id="UP001596108"/>
    </source>
</evidence>
<proteinExistence type="predicted"/>
<dbReference type="EMBL" id="JBHSNC010000057">
    <property type="protein sequence ID" value="MFC5532229.1"/>
    <property type="molecule type" value="Genomic_DNA"/>
</dbReference>
<protein>
    <submittedName>
        <fullName evidence="1">Uncharacterized protein</fullName>
    </submittedName>
</protein>
<dbReference type="Proteomes" id="UP001596108">
    <property type="component" value="Unassembled WGS sequence"/>
</dbReference>
<dbReference type="RefSeq" id="WP_378114200.1">
    <property type="nucleotide sequence ID" value="NZ_JBHSNC010000057.1"/>
</dbReference>
<gene>
    <name evidence="1" type="ORF">ACFPQ4_22665</name>
</gene>
<sequence>MEKYQSEEFIEKFSEKVKDSVFDYGLDDIRTKINRILQKENLYFDGEGYLLLQSESKENETRICNFFVLPTHSLYYDDGEKIHEAGISVELYSRFNEDKYKRILVNLSDEAIEKGNWMSIEFIDRDFLIYKSDLYRYLRIAIKLSSRIIKEKAKKIFYNDEWLEDGEAVEHIAESRRERKVISIMKIVNGNEQENNQKEATDAVMFLRAQSQYISEIKMLVFPLEPSDEEGEWGWEDNDYYYLVYSKTWSWIRAYFTRKGFKLRITEKDLDHFLVESGIFESNEIRSKTNLKRADFRTSQLSNRVFKINKLRFNEFLLDMEK</sequence>
<name>A0ABW0R4T6_9BACL</name>
<evidence type="ECO:0000313" key="1">
    <source>
        <dbReference type="EMBL" id="MFC5532229.1"/>
    </source>
</evidence>
<comment type="caution">
    <text evidence="1">The sequence shown here is derived from an EMBL/GenBank/DDBJ whole genome shotgun (WGS) entry which is preliminary data.</text>
</comment>
<organism evidence="1 2">
    <name type="scientific">Cohnella yongneupensis</name>
    <dbReference type="NCBI Taxonomy" id="425006"/>
    <lineage>
        <taxon>Bacteria</taxon>
        <taxon>Bacillati</taxon>
        <taxon>Bacillota</taxon>
        <taxon>Bacilli</taxon>
        <taxon>Bacillales</taxon>
        <taxon>Paenibacillaceae</taxon>
        <taxon>Cohnella</taxon>
    </lineage>
</organism>
<reference evidence="2" key="1">
    <citation type="journal article" date="2019" name="Int. J. Syst. Evol. Microbiol.">
        <title>The Global Catalogue of Microorganisms (GCM) 10K type strain sequencing project: providing services to taxonomists for standard genome sequencing and annotation.</title>
        <authorList>
            <consortium name="The Broad Institute Genomics Platform"/>
            <consortium name="The Broad Institute Genome Sequencing Center for Infectious Disease"/>
            <person name="Wu L."/>
            <person name="Ma J."/>
        </authorList>
    </citation>
    <scope>NUCLEOTIDE SEQUENCE [LARGE SCALE GENOMIC DNA]</scope>
    <source>
        <strain evidence="2">CGMCC 1.18578</strain>
    </source>
</reference>